<name>A0A8H5H7M8_9AGAR</name>
<dbReference type="PANTHER" id="PTHR43439">
    <property type="entry name" value="PHENYLACETATE-COENZYME A LIGASE"/>
    <property type="match status" value="1"/>
</dbReference>
<keyword evidence="5" id="KW-1185">Reference proteome</keyword>
<accession>A0A8H5H7M8</accession>
<evidence type="ECO:0000313" key="4">
    <source>
        <dbReference type="EMBL" id="KAF5378436.1"/>
    </source>
</evidence>
<evidence type="ECO:0000259" key="3">
    <source>
        <dbReference type="Pfam" id="PF07993"/>
    </source>
</evidence>
<dbReference type="Pfam" id="PF07993">
    <property type="entry name" value="NAD_binding_4"/>
    <property type="match status" value="1"/>
</dbReference>
<proteinExistence type="predicted"/>
<dbReference type="InterPro" id="IPR051414">
    <property type="entry name" value="Adenylate-forming_Reductase"/>
</dbReference>
<dbReference type="AlphaFoldDB" id="A0A8H5H7M8"/>
<comment type="caution">
    <text evidence="4">The sequence shown here is derived from an EMBL/GenBank/DDBJ whole genome shotgun (WGS) entry which is preliminary data.</text>
</comment>
<dbReference type="SUPFAM" id="SSF51735">
    <property type="entry name" value="NAD(P)-binding Rossmann-fold domains"/>
    <property type="match status" value="1"/>
</dbReference>
<dbReference type="Proteomes" id="UP000518752">
    <property type="component" value="Unassembled WGS sequence"/>
</dbReference>
<reference evidence="4 5" key="1">
    <citation type="journal article" date="2020" name="ISME J.">
        <title>Uncovering the hidden diversity of litter-decomposition mechanisms in mushroom-forming fungi.</title>
        <authorList>
            <person name="Floudas D."/>
            <person name="Bentzer J."/>
            <person name="Ahren D."/>
            <person name="Johansson T."/>
            <person name="Persson P."/>
            <person name="Tunlid A."/>
        </authorList>
    </citation>
    <scope>NUCLEOTIDE SEQUENCE [LARGE SCALE GENOMIC DNA]</scope>
    <source>
        <strain evidence="4 5">CBS 406.79</strain>
    </source>
</reference>
<dbReference type="PANTHER" id="PTHR43439:SF2">
    <property type="entry name" value="ENZYME, PUTATIVE (JCVI)-RELATED"/>
    <property type="match status" value="1"/>
</dbReference>
<dbReference type="InterPro" id="IPR036291">
    <property type="entry name" value="NAD(P)-bd_dom_sf"/>
</dbReference>
<evidence type="ECO:0000313" key="5">
    <source>
        <dbReference type="Proteomes" id="UP000518752"/>
    </source>
</evidence>
<feature type="domain" description="Thioester reductase (TE)" evidence="3">
    <location>
        <begin position="12"/>
        <end position="143"/>
    </location>
</feature>
<dbReference type="OrthoDB" id="329835at2759"/>
<keyword evidence="2" id="KW-0597">Phosphoprotein</keyword>
<dbReference type="Gene3D" id="3.40.50.720">
    <property type="entry name" value="NAD(P)-binding Rossmann-like Domain"/>
    <property type="match status" value="1"/>
</dbReference>
<evidence type="ECO:0000256" key="1">
    <source>
        <dbReference type="ARBA" id="ARBA00022450"/>
    </source>
</evidence>
<gene>
    <name evidence="4" type="ORF">D9757_011141</name>
</gene>
<dbReference type="InterPro" id="IPR013120">
    <property type="entry name" value="FAR_NAD-bd"/>
</dbReference>
<sequence>MDLNLPLNSFIPNISSTRNLIDFALSTPHPESLRYTFISSIAAVQNWNEEHNGTKVPEQIITHSRHAAMFGYGESKHIAERILAMSGLQSYIFRVGQLCGAISNGAWTTKEWIPKIIKTSIALNAIPNIGGVVSWVPVDKMAAILLEITMHSGNTLLLNGVLNVAHPKPVTWTSIVHKMQKILQSDFLSMTGENAIEVIPFIDWIDALEVAVKSSDAGSGIIRATERYPAFALLERLRHFAKSSPPVEIKSTNELETECGGLPALSLNGALMASSSMRELLADDQVLGDHHVQSWIQYWQKVDFLPDQ</sequence>
<keyword evidence="1" id="KW-0596">Phosphopantetheine</keyword>
<dbReference type="EMBL" id="JAACJN010000076">
    <property type="protein sequence ID" value="KAF5378436.1"/>
    <property type="molecule type" value="Genomic_DNA"/>
</dbReference>
<protein>
    <recommendedName>
        <fullName evidence="3">Thioester reductase (TE) domain-containing protein</fullName>
    </recommendedName>
</protein>
<evidence type="ECO:0000256" key="2">
    <source>
        <dbReference type="ARBA" id="ARBA00022553"/>
    </source>
</evidence>
<organism evidence="4 5">
    <name type="scientific">Collybiopsis confluens</name>
    <dbReference type="NCBI Taxonomy" id="2823264"/>
    <lineage>
        <taxon>Eukaryota</taxon>
        <taxon>Fungi</taxon>
        <taxon>Dikarya</taxon>
        <taxon>Basidiomycota</taxon>
        <taxon>Agaricomycotina</taxon>
        <taxon>Agaricomycetes</taxon>
        <taxon>Agaricomycetidae</taxon>
        <taxon>Agaricales</taxon>
        <taxon>Marasmiineae</taxon>
        <taxon>Omphalotaceae</taxon>
        <taxon>Collybiopsis</taxon>
    </lineage>
</organism>